<organism evidence="1 2">
    <name type="scientific">Acinetobacter phage vB_AbaM_B09_Aci02-2</name>
    <dbReference type="NCBI Taxonomy" id="2315467"/>
    <lineage>
        <taxon>Viruses</taxon>
        <taxon>Duplodnaviria</taxon>
        <taxon>Heunggongvirae</taxon>
        <taxon>Uroviricota</taxon>
        <taxon>Caudoviricetes</taxon>
        <taxon>Saclayvirus</taxon>
        <taxon>Saclayvirus Aci022</taxon>
    </lineage>
</organism>
<accession>A0A386KMP1</accession>
<protein>
    <recommendedName>
        <fullName evidence="3">DUF2493 domain-containing protein</fullName>
    </recommendedName>
</protein>
<dbReference type="Proteomes" id="UP000280659">
    <property type="component" value="Segment"/>
</dbReference>
<dbReference type="EMBL" id="MH800199">
    <property type="protein sequence ID" value="AYD85763.1"/>
    <property type="molecule type" value="Genomic_DNA"/>
</dbReference>
<sequence>MKHVALLITGSREGWTYEEFEELMLERHDPKDIGIMIFGCARGIDSFAKTFCLKNDIYFHEFKADWDNQGKKAGILRNECMAKFLEMKSHSFAVSEVIAFRYDLSRGTTHMIKYSQDMGFNILVHDKSSFTFG</sequence>
<proteinExistence type="predicted"/>
<evidence type="ECO:0008006" key="3">
    <source>
        <dbReference type="Google" id="ProtNLM"/>
    </source>
</evidence>
<evidence type="ECO:0000313" key="1">
    <source>
        <dbReference type="EMBL" id="AYD85763.1"/>
    </source>
</evidence>
<gene>
    <name evidence="1" type="ORF">Aci022_065</name>
</gene>
<evidence type="ECO:0000313" key="2">
    <source>
        <dbReference type="Proteomes" id="UP000280659"/>
    </source>
</evidence>
<keyword evidence="2" id="KW-1185">Reference proteome</keyword>
<reference evidence="1 2" key="1">
    <citation type="submission" date="2018-08" db="EMBL/GenBank/DDBJ databases">
        <title>Complete genome sequence of five Acinetobacter baumannii phages from Abidjan, Cote d'Ivoire.</title>
        <authorList>
            <person name="Essoh C."/>
            <person name="Vernadet J.-P."/>
            <person name="Vergnaud G."/>
            <person name="Resch G."/>
            <person name="Pourcel C."/>
        </authorList>
    </citation>
    <scope>NUCLEOTIDE SEQUENCE [LARGE SCALE GENOMIC DNA]</scope>
</reference>
<name>A0A386KMP1_9CAUD</name>